<reference evidence="1 2" key="1">
    <citation type="submission" date="2019-06" db="EMBL/GenBank/DDBJ databases">
        <title>Genome Sequence of the Brown Rot Fungal Pathogen Monilinia laxa.</title>
        <authorList>
            <person name="De Miccolis Angelini R.M."/>
            <person name="Landi L."/>
            <person name="Abate D."/>
            <person name="Pollastro S."/>
            <person name="Romanazzi G."/>
            <person name="Faretra F."/>
        </authorList>
    </citation>
    <scope>NUCLEOTIDE SEQUENCE [LARGE SCALE GENOMIC DNA]</scope>
    <source>
        <strain evidence="1 2">Mlax316</strain>
    </source>
</reference>
<sequence length="220" mass="25302">MVQDYNNRQLTHRTDKFPALSGLAREFAYLLDDEYVAELWRKDLVRGLCWKWSSNLTRKQSADHYGPSWSWAKMNVPITYGLIREDRVFASRIKGGEFIHIPVDSRFVDPEILHVSVIPEGRDPHGTLVSGKIYLRGQLLRLQRSKVGDYSIDSESLPITFDHLPQPPVDLDVLSLGRTNVGLVLRIFEEGSREYTRVGVVAPTEWGWFEDIEFNTLTLV</sequence>
<dbReference type="AlphaFoldDB" id="A0A5N6JWQ3"/>
<keyword evidence="2" id="KW-1185">Reference proteome</keyword>
<dbReference type="PANTHER" id="PTHR33112:SF16">
    <property type="entry name" value="HETEROKARYON INCOMPATIBILITY DOMAIN-CONTAINING PROTEIN"/>
    <property type="match status" value="1"/>
</dbReference>
<organism evidence="1 2">
    <name type="scientific">Monilinia laxa</name>
    <name type="common">Brown rot fungus</name>
    <name type="synonym">Sclerotinia laxa</name>
    <dbReference type="NCBI Taxonomy" id="61186"/>
    <lineage>
        <taxon>Eukaryota</taxon>
        <taxon>Fungi</taxon>
        <taxon>Dikarya</taxon>
        <taxon>Ascomycota</taxon>
        <taxon>Pezizomycotina</taxon>
        <taxon>Leotiomycetes</taxon>
        <taxon>Helotiales</taxon>
        <taxon>Sclerotiniaceae</taxon>
        <taxon>Monilinia</taxon>
    </lineage>
</organism>
<evidence type="ECO:0000313" key="2">
    <source>
        <dbReference type="Proteomes" id="UP000326757"/>
    </source>
</evidence>
<protein>
    <recommendedName>
        <fullName evidence="3">Heterokaryon incompatibility domain-containing protein</fullName>
    </recommendedName>
</protein>
<name>A0A5N6JWQ3_MONLA</name>
<dbReference type="PANTHER" id="PTHR33112">
    <property type="entry name" value="DOMAIN PROTEIN, PUTATIVE-RELATED"/>
    <property type="match status" value="1"/>
</dbReference>
<accession>A0A5N6JWQ3</accession>
<dbReference type="Proteomes" id="UP000326757">
    <property type="component" value="Unassembled WGS sequence"/>
</dbReference>
<evidence type="ECO:0008006" key="3">
    <source>
        <dbReference type="Google" id="ProtNLM"/>
    </source>
</evidence>
<dbReference type="OrthoDB" id="3448730at2759"/>
<evidence type="ECO:0000313" key="1">
    <source>
        <dbReference type="EMBL" id="KAB8293290.1"/>
    </source>
</evidence>
<dbReference type="EMBL" id="VIGI01000012">
    <property type="protein sequence ID" value="KAB8293290.1"/>
    <property type="molecule type" value="Genomic_DNA"/>
</dbReference>
<comment type="caution">
    <text evidence="1">The sequence shown here is derived from an EMBL/GenBank/DDBJ whole genome shotgun (WGS) entry which is preliminary data.</text>
</comment>
<proteinExistence type="predicted"/>
<gene>
    <name evidence="1" type="ORF">EYC80_007619</name>
</gene>